<reference evidence="1 2" key="1">
    <citation type="journal article" date="2022" name="G3 (Bethesda)">
        <title>Whole-genome sequence and methylome profiling of the almond [Prunus dulcis (Mill.) D.A. Webb] cultivar 'Nonpareil'.</title>
        <authorList>
            <person name="D'Amico-Willman K.M."/>
            <person name="Ouma W.Z."/>
            <person name="Meulia T."/>
            <person name="Sideli G.M."/>
            <person name="Gradziel T.M."/>
            <person name="Fresnedo-Ramirez J."/>
        </authorList>
    </citation>
    <scope>NUCLEOTIDE SEQUENCE [LARGE SCALE GENOMIC DNA]</scope>
    <source>
        <strain evidence="1">Clone GOH B32 T37-40</strain>
    </source>
</reference>
<sequence length="184" mass="20669">MESFIKAESSCATMEDVLLCECWVQVSPCPVTANEMKFSHMWRKIHGEFCERSGLPRTKMALDSRIVDFPILAISSTWFVDAPYASRRKDALLLSLANLYYCLNWKNFDSNQWNWKVKNSSIHASSAARAFPVVDPWEVTEERLGGLQIQLKLVPGNPAGTVTAYYLSSQGQGKQRATILSLAS</sequence>
<dbReference type="EMBL" id="JAJFAZ020000004">
    <property type="protein sequence ID" value="KAI5334841.1"/>
    <property type="molecule type" value="Genomic_DNA"/>
</dbReference>
<evidence type="ECO:0000313" key="1">
    <source>
        <dbReference type="EMBL" id="KAI5334841.1"/>
    </source>
</evidence>
<gene>
    <name evidence="1" type="ORF">L3X38_024974</name>
</gene>
<keyword evidence="2" id="KW-1185">Reference proteome</keyword>
<dbReference type="AlphaFoldDB" id="A0AAD4W1M5"/>
<evidence type="ECO:0000313" key="2">
    <source>
        <dbReference type="Proteomes" id="UP001054821"/>
    </source>
</evidence>
<accession>A0AAD4W1M5</accession>
<dbReference type="Proteomes" id="UP001054821">
    <property type="component" value="Chromosome 4"/>
</dbReference>
<comment type="caution">
    <text evidence="1">The sequence shown here is derived from an EMBL/GenBank/DDBJ whole genome shotgun (WGS) entry which is preliminary data.</text>
</comment>
<protein>
    <submittedName>
        <fullName evidence="1">Uncharacterized protein</fullName>
    </submittedName>
</protein>
<proteinExistence type="predicted"/>
<name>A0AAD4W1M5_PRUDU</name>
<organism evidence="1 2">
    <name type="scientific">Prunus dulcis</name>
    <name type="common">Almond</name>
    <name type="synonym">Amygdalus dulcis</name>
    <dbReference type="NCBI Taxonomy" id="3755"/>
    <lineage>
        <taxon>Eukaryota</taxon>
        <taxon>Viridiplantae</taxon>
        <taxon>Streptophyta</taxon>
        <taxon>Embryophyta</taxon>
        <taxon>Tracheophyta</taxon>
        <taxon>Spermatophyta</taxon>
        <taxon>Magnoliopsida</taxon>
        <taxon>eudicotyledons</taxon>
        <taxon>Gunneridae</taxon>
        <taxon>Pentapetalae</taxon>
        <taxon>rosids</taxon>
        <taxon>fabids</taxon>
        <taxon>Rosales</taxon>
        <taxon>Rosaceae</taxon>
        <taxon>Amygdaloideae</taxon>
        <taxon>Amygdaleae</taxon>
        <taxon>Prunus</taxon>
    </lineage>
</organism>